<keyword evidence="3 8" id="KW-0694">RNA-binding</keyword>
<dbReference type="Gene3D" id="3.30.1140.32">
    <property type="entry name" value="Ribosomal protein S3, C-terminal domain"/>
    <property type="match status" value="1"/>
</dbReference>
<dbReference type="PROSITE" id="PS50823">
    <property type="entry name" value="KH_TYPE_2"/>
    <property type="match status" value="1"/>
</dbReference>
<dbReference type="InterPro" id="IPR009019">
    <property type="entry name" value="KH_sf_prok-type"/>
</dbReference>
<dbReference type="SMART" id="SM00322">
    <property type="entry name" value="KH"/>
    <property type="match status" value="1"/>
</dbReference>
<dbReference type="GO" id="GO:0019843">
    <property type="term" value="F:rRNA binding"/>
    <property type="evidence" value="ECO:0007669"/>
    <property type="project" value="UniProtKB-UniRule"/>
</dbReference>
<dbReference type="CDD" id="cd02412">
    <property type="entry name" value="KH-II_30S_S3"/>
    <property type="match status" value="1"/>
</dbReference>
<evidence type="ECO:0000256" key="2">
    <source>
        <dbReference type="ARBA" id="ARBA00022730"/>
    </source>
</evidence>
<evidence type="ECO:0000256" key="1">
    <source>
        <dbReference type="ARBA" id="ARBA00010761"/>
    </source>
</evidence>
<dbReference type="STRING" id="1246637.MTBBW1_1110035"/>
<dbReference type="InterPro" id="IPR001351">
    <property type="entry name" value="Ribosomal_uS3_C"/>
</dbReference>
<dbReference type="InterPro" id="IPR036419">
    <property type="entry name" value="Ribosomal_S3_C_sf"/>
</dbReference>
<evidence type="ECO:0000256" key="7">
    <source>
        <dbReference type="ARBA" id="ARBA00035257"/>
    </source>
</evidence>
<evidence type="ECO:0000313" key="11">
    <source>
        <dbReference type="EMBL" id="SLM27774.1"/>
    </source>
</evidence>
<dbReference type="GO" id="GO:0022627">
    <property type="term" value="C:cytosolic small ribosomal subunit"/>
    <property type="evidence" value="ECO:0007669"/>
    <property type="project" value="TreeGrafter"/>
</dbReference>
<evidence type="ECO:0000313" key="12">
    <source>
        <dbReference type="Proteomes" id="UP000191931"/>
    </source>
</evidence>
<protein>
    <recommendedName>
        <fullName evidence="7 8">Small ribosomal subunit protein uS3</fullName>
    </recommendedName>
</protein>
<keyword evidence="12" id="KW-1185">Reference proteome</keyword>
<dbReference type="PROSITE" id="PS00548">
    <property type="entry name" value="RIBOSOMAL_S3"/>
    <property type="match status" value="1"/>
</dbReference>
<feature type="domain" description="KH type-2" evidence="10">
    <location>
        <begin position="38"/>
        <end position="106"/>
    </location>
</feature>
<comment type="function">
    <text evidence="6 8">Binds the lower part of the 30S subunit head. Binds mRNA in the 70S ribosome, positioning it for translation.</text>
</comment>
<evidence type="ECO:0000256" key="8">
    <source>
        <dbReference type="HAMAP-Rule" id="MF_01309"/>
    </source>
</evidence>
<dbReference type="RefSeq" id="WP_080804233.1">
    <property type="nucleotide sequence ID" value="NZ_LT828546.1"/>
</dbReference>
<dbReference type="InterPro" id="IPR057258">
    <property type="entry name" value="Ribosomal_uS3"/>
</dbReference>
<keyword evidence="4 8" id="KW-0689">Ribosomal protein</keyword>
<dbReference type="InterPro" id="IPR015946">
    <property type="entry name" value="KH_dom-like_a/b"/>
</dbReference>
<accession>A0A1W1H5Q1</accession>
<dbReference type="InterPro" id="IPR004044">
    <property type="entry name" value="KH_dom_type_2"/>
</dbReference>
<evidence type="ECO:0000256" key="5">
    <source>
        <dbReference type="ARBA" id="ARBA00023274"/>
    </source>
</evidence>
<dbReference type="PANTHER" id="PTHR11760">
    <property type="entry name" value="30S/40S RIBOSOMAL PROTEIN S3"/>
    <property type="match status" value="1"/>
</dbReference>
<dbReference type="HAMAP" id="MF_01309_B">
    <property type="entry name" value="Ribosomal_uS3_B"/>
    <property type="match status" value="1"/>
</dbReference>
<dbReference type="Pfam" id="PF00189">
    <property type="entry name" value="Ribosomal_S3_C"/>
    <property type="match status" value="1"/>
</dbReference>
<dbReference type="SUPFAM" id="SSF54814">
    <property type="entry name" value="Prokaryotic type KH domain (KH-domain type II)"/>
    <property type="match status" value="1"/>
</dbReference>
<dbReference type="InterPro" id="IPR018280">
    <property type="entry name" value="Ribosomal_uS3_CS"/>
</dbReference>
<evidence type="ECO:0000256" key="4">
    <source>
        <dbReference type="ARBA" id="ARBA00022980"/>
    </source>
</evidence>
<comment type="subunit">
    <text evidence="8">Part of the 30S ribosomal subunit. Forms a tight complex with proteins S10 and S14.</text>
</comment>
<dbReference type="GO" id="GO:0003735">
    <property type="term" value="F:structural constituent of ribosome"/>
    <property type="evidence" value="ECO:0007669"/>
    <property type="project" value="InterPro"/>
</dbReference>
<evidence type="ECO:0000256" key="6">
    <source>
        <dbReference type="ARBA" id="ARBA00024998"/>
    </source>
</evidence>
<sequence length="215" mass="24511">MGQKVNPIGLRLGIIGTWDSRWYADKEYAGFVYEDYKIRKFLKKKLYHAGISKIEIERFSKRIRVRVFAARPGIIIGKKGSEIALLKQELEKMVSPEVLIDIKEVRRPETDAQLVAENIALQLERRIAFRRAMKRSVTSAMRFGAQGIKIICSGRLGGAEMARTEWYKEGRIPLHTLRADVEYGFIEAQTTYGTIGIKVFVFKGEVLNADQKVTA</sequence>
<comment type="similarity">
    <text evidence="1 8 9">Belongs to the universal ribosomal protein uS3 family.</text>
</comment>
<dbReference type="InterPro" id="IPR005704">
    <property type="entry name" value="Ribosomal_uS3_bac-typ"/>
</dbReference>
<dbReference type="PANTHER" id="PTHR11760:SF19">
    <property type="entry name" value="SMALL RIBOSOMAL SUBUNIT PROTEIN US3C"/>
    <property type="match status" value="1"/>
</dbReference>
<evidence type="ECO:0000259" key="10">
    <source>
        <dbReference type="PROSITE" id="PS50823"/>
    </source>
</evidence>
<dbReference type="SUPFAM" id="SSF54821">
    <property type="entry name" value="Ribosomal protein S3 C-terminal domain"/>
    <property type="match status" value="1"/>
</dbReference>
<dbReference type="GO" id="GO:0003729">
    <property type="term" value="F:mRNA binding"/>
    <property type="evidence" value="ECO:0007669"/>
    <property type="project" value="UniProtKB-UniRule"/>
</dbReference>
<organism evidence="11 12">
    <name type="scientific">Desulfamplus magnetovallimortis</name>
    <dbReference type="NCBI Taxonomy" id="1246637"/>
    <lineage>
        <taxon>Bacteria</taxon>
        <taxon>Pseudomonadati</taxon>
        <taxon>Thermodesulfobacteriota</taxon>
        <taxon>Desulfobacteria</taxon>
        <taxon>Desulfobacterales</taxon>
        <taxon>Desulfobacteraceae</taxon>
        <taxon>Desulfamplus</taxon>
    </lineage>
</organism>
<evidence type="ECO:0000256" key="9">
    <source>
        <dbReference type="RuleBase" id="RU003624"/>
    </source>
</evidence>
<keyword evidence="2 8" id="KW-0699">rRNA-binding</keyword>
<dbReference type="AlphaFoldDB" id="A0A1W1H5Q1"/>
<reference evidence="11 12" key="1">
    <citation type="submission" date="2017-03" db="EMBL/GenBank/DDBJ databases">
        <authorList>
            <person name="Afonso C.L."/>
            <person name="Miller P.J."/>
            <person name="Scott M.A."/>
            <person name="Spackman E."/>
            <person name="Goraichik I."/>
            <person name="Dimitrov K.M."/>
            <person name="Suarez D.L."/>
            <person name="Swayne D.E."/>
        </authorList>
    </citation>
    <scope>NUCLEOTIDE SEQUENCE [LARGE SCALE GENOMIC DNA]</scope>
    <source>
        <strain evidence="11">PRJEB14757</strain>
    </source>
</reference>
<evidence type="ECO:0000256" key="3">
    <source>
        <dbReference type="ARBA" id="ARBA00022884"/>
    </source>
</evidence>
<dbReference type="FunFam" id="3.30.300.20:FF:000001">
    <property type="entry name" value="30S ribosomal protein S3"/>
    <property type="match status" value="1"/>
</dbReference>
<dbReference type="EMBL" id="FWEV01000015">
    <property type="protein sequence ID" value="SLM27774.1"/>
    <property type="molecule type" value="Genomic_DNA"/>
</dbReference>
<name>A0A1W1H5Q1_9BACT</name>
<dbReference type="NCBIfam" id="TIGR01009">
    <property type="entry name" value="rpsC_bact"/>
    <property type="match status" value="1"/>
</dbReference>
<dbReference type="InterPro" id="IPR004087">
    <property type="entry name" value="KH_dom"/>
</dbReference>
<dbReference type="Gene3D" id="3.30.300.20">
    <property type="match status" value="1"/>
</dbReference>
<proteinExistence type="inferred from homology"/>
<dbReference type="Pfam" id="PF07650">
    <property type="entry name" value="KH_2"/>
    <property type="match status" value="1"/>
</dbReference>
<gene>
    <name evidence="8 11" type="primary">rpsC</name>
    <name evidence="11" type="ORF">MTBBW1_1110035</name>
</gene>
<dbReference type="GO" id="GO:0006412">
    <property type="term" value="P:translation"/>
    <property type="evidence" value="ECO:0007669"/>
    <property type="project" value="UniProtKB-UniRule"/>
</dbReference>
<keyword evidence="5 8" id="KW-0687">Ribonucleoprotein</keyword>
<dbReference type="FunFam" id="3.30.1140.32:FF:000002">
    <property type="entry name" value="30S ribosomal protein S3"/>
    <property type="match status" value="1"/>
</dbReference>
<dbReference type="Proteomes" id="UP000191931">
    <property type="component" value="Unassembled WGS sequence"/>
</dbReference>
<dbReference type="OrthoDB" id="9806396at2"/>